<dbReference type="RefSeq" id="WP_068477243.1">
    <property type="nucleotide sequence ID" value="NZ_CP014873.1"/>
</dbReference>
<accession>A0A192H2D3</accession>
<comment type="cofactor">
    <cofactor evidence="6">
        <name>thiamine diphosphate</name>
        <dbReference type="ChEBI" id="CHEBI:58937"/>
    </cofactor>
    <text evidence="6">Binds 1 thiamine pyrophosphate per subunit.</text>
</comment>
<dbReference type="InterPro" id="IPR011766">
    <property type="entry name" value="TPP_enzyme_TPP-bd"/>
</dbReference>
<keyword evidence="2 6" id="KW-0479">Metal-binding</keyword>
<dbReference type="InterPro" id="IPR029061">
    <property type="entry name" value="THDP-binding"/>
</dbReference>
<dbReference type="GO" id="GO:0000287">
    <property type="term" value="F:magnesium ion binding"/>
    <property type="evidence" value="ECO:0007669"/>
    <property type="project" value="UniProtKB-UniRule"/>
</dbReference>
<comment type="subunit">
    <text evidence="6">Homodimer.</text>
</comment>
<keyword evidence="1 6" id="KW-0808">Transferase</keyword>
<evidence type="ECO:0000259" key="9">
    <source>
        <dbReference type="Pfam" id="PF16582"/>
    </source>
</evidence>
<comment type="pathway">
    <text evidence="6">Quinol/quinone metabolism; menaquinone biosynthesis.</text>
</comment>
<dbReference type="NCBIfam" id="TIGR00173">
    <property type="entry name" value="menD"/>
    <property type="match status" value="1"/>
</dbReference>
<dbReference type="PIRSF" id="PIRSF004983">
    <property type="entry name" value="MenD"/>
    <property type="match status" value="1"/>
</dbReference>
<evidence type="ECO:0000256" key="2">
    <source>
        <dbReference type="ARBA" id="ARBA00022723"/>
    </source>
</evidence>
<evidence type="ECO:0000259" key="7">
    <source>
        <dbReference type="Pfam" id="PF02775"/>
    </source>
</evidence>
<evidence type="ECO:0000259" key="8">
    <source>
        <dbReference type="Pfam" id="PF02776"/>
    </source>
</evidence>
<dbReference type="PANTHER" id="PTHR42916:SF1">
    <property type="entry name" value="PROTEIN PHYLLO, CHLOROPLASTIC"/>
    <property type="match status" value="1"/>
</dbReference>
<name>A0A192H2D3_9LACO</name>
<dbReference type="InterPro" id="IPR012001">
    <property type="entry name" value="Thiamin_PyroP_enz_TPP-bd_dom"/>
</dbReference>
<evidence type="ECO:0000313" key="11">
    <source>
        <dbReference type="Proteomes" id="UP000078582"/>
    </source>
</evidence>
<keyword evidence="5 6" id="KW-0464">Manganese</keyword>
<dbReference type="GO" id="GO:0030976">
    <property type="term" value="F:thiamine pyrophosphate binding"/>
    <property type="evidence" value="ECO:0007669"/>
    <property type="project" value="UniProtKB-UniRule"/>
</dbReference>
<dbReference type="GeneID" id="42981512"/>
<dbReference type="OrthoDB" id="9791859at2"/>
<dbReference type="EMBL" id="CP014873">
    <property type="protein sequence ID" value="ANK62101.1"/>
    <property type="molecule type" value="Genomic_DNA"/>
</dbReference>
<reference evidence="10 11" key="1">
    <citation type="submission" date="2016-03" db="EMBL/GenBank/DDBJ databases">
        <title>Pediococcus and Lactobacillus from brewery environment - whole genome sequencing and assembly.</title>
        <authorList>
            <person name="Behr J."/>
            <person name="Geissler A.J."/>
            <person name="Vogel R.F."/>
        </authorList>
    </citation>
    <scope>NUCLEOTIDE SEQUENCE [LARGE SCALE GENOMIC DNA]</scope>
    <source>
        <strain evidence="10 11">TMW 1.1989</strain>
    </source>
</reference>
<comment type="pathway">
    <text evidence="6">Quinol/quinone metabolism; 1,4-dihydroxy-2-naphthoate biosynthesis; 1,4-dihydroxy-2-naphthoate from chorismate: step 2/7.</text>
</comment>
<dbReference type="GO" id="GO:0009234">
    <property type="term" value="P:menaquinone biosynthetic process"/>
    <property type="evidence" value="ECO:0007669"/>
    <property type="project" value="UniProtKB-UniRule"/>
</dbReference>
<dbReference type="Pfam" id="PF16582">
    <property type="entry name" value="TPP_enzyme_M_2"/>
    <property type="match status" value="1"/>
</dbReference>
<dbReference type="GO" id="GO:0070204">
    <property type="term" value="F:2-succinyl-5-enolpyruvyl-6-hydroxy-3-cyclohexene-1-carboxylic-acid synthase activity"/>
    <property type="evidence" value="ECO:0007669"/>
    <property type="project" value="UniProtKB-UniRule"/>
</dbReference>
<dbReference type="STRING" id="375175.AYR53_04550"/>
<dbReference type="EC" id="2.2.1.9" evidence="6"/>
<evidence type="ECO:0000313" key="10">
    <source>
        <dbReference type="EMBL" id="ANK62101.1"/>
    </source>
</evidence>
<dbReference type="Gene3D" id="3.40.50.970">
    <property type="match status" value="2"/>
</dbReference>
<dbReference type="Gene3D" id="3.40.50.1220">
    <property type="entry name" value="TPP-binding domain"/>
    <property type="match status" value="1"/>
</dbReference>
<evidence type="ECO:0000256" key="5">
    <source>
        <dbReference type="ARBA" id="ARBA00023211"/>
    </source>
</evidence>
<dbReference type="InterPro" id="IPR032264">
    <property type="entry name" value="MenD_middle"/>
</dbReference>
<comment type="cofactor">
    <cofactor evidence="6">
        <name>Mg(2+)</name>
        <dbReference type="ChEBI" id="CHEBI:18420"/>
    </cofactor>
    <cofactor evidence="6">
        <name>Mn(2+)</name>
        <dbReference type="ChEBI" id="CHEBI:29035"/>
    </cofactor>
</comment>
<dbReference type="CDD" id="cd07037">
    <property type="entry name" value="TPP_PYR_MenD"/>
    <property type="match status" value="1"/>
</dbReference>
<sequence length="577" mass="62823">MANEILTTYVTKLLQALVSQGVTAAVIAPGSRSTPVALLLAKWAPKWQLKLYVDVDERSAGFFALGIAKSSHKPVLLVCTSGTAAANFYPAVCEANLAAVPLIVLTTDRPPELTNVGAPQALDQDHFYGQQVRDFVQLPLPTAQEDALRYLTFVAQRAVLTAMQAPAGPVQLNLPLRKPLLPDMMPENLNAIPVLQPKESQRTLAPAALVTLKQKWAQQRGLILAGPMENTDARQALVDFAASVHWPILADPLSGLRGFETEATIVESYDLLLKAQPKLATSLQPDLILRCGGTFVAASLADWLKQVTVPIYYLDETQRLADYTKTATVQLAVTPRPFFEQLTGHVIAGPKSFATAWQGVNQQIKRILQATWRRKQDQLDEPQVAALLATALPATAQLFSSNSMPIRDLDSFYWPTKASGQLYCNRGANGIDGVTSTALGVASQTAMPHYLLTGDLAFFHDMNGLMLTRRYPLQLTVIVINNNGGGIFSFLPQANAADYFETLFGTPQDLELEQVAKLYHGAYQLVTQAEQLTTLLQRPQVGLQIIEVRTEREANVAQHQALVGLAKGALAEMGGKQ</sequence>
<dbReference type="PANTHER" id="PTHR42916">
    <property type="entry name" value="2-SUCCINYL-5-ENOLPYRUVYL-6-HYDROXY-3-CYCLOHEXENE-1-CARBOXYLATE SYNTHASE"/>
    <property type="match status" value="1"/>
</dbReference>
<keyword evidence="11" id="KW-1185">Reference proteome</keyword>
<dbReference type="GO" id="GO:0030145">
    <property type="term" value="F:manganese ion binding"/>
    <property type="evidence" value="ECO:0007669"/>
    <property type="project" value="UniProtKB-UniRule"/>
</dbReference>
<protein>
    <recommendedName>
        <fullName evidence="6">2-succinyl-5-enolpyruvyl-6-hydroxy-3-cyclohexene-1-carboxylate synthase</fullName>
        <shortName evidence="6">SEPHCHC synthase</shortName>
        <ecNumber evidence="6">2.2.1.9</ecNumber>
    </recommendedName>
    <alternativeName>
        <fullName evidence="6">Menaquinone biosynthesis protein MenD</fullName>
    </alternativeName>
</protein>
<feature type="domain" description="Thiamine pyrophosphate enzyme N-terminal TPP-binding" evidence="8">
    <location>
        <begin position="11"/>
        <end position="124"/>
    </location>
</feature>
<comment type="similarity">
    <text evidence="6">Belongs to the TPP enzyme family. MenD subfamily.</text>
</comment>
<dbReference type="Pfam" id="PF02776">
    <property type="entry name" value="TPP_enzyme_N"/>
    <property type="match status" value="1"/>
</dbReference>
<feature type="domain" description="Menaquinone biosynthesis protein MenD middle" evidence="9">
    <location>
        <begin position="213"/>
        <end position="399"/>
    </location>
</feature>
<dbReference type="UniPathway" id="UPA01057">
    <property type="reaction ID" value="UER00164"/>
</dbReference>
<dbReference type="UniPathway" id="UPA00079"/>
<keyword evidence="3 6" id="KW-0460">Magnesium</keyword>
<gene>
    <name evidence="6" type="primary">menD</name>
    <name evidence="10" type="ORF">AYR53_04550</name>
</gene>
<organism evidence="10 11">
    <name type="scientific">Loigolactobacillus backii</name>
    <dbReference type="NCBI Taxonomy" id="375175"/>
    <lineage>
        <taxon>Bacteria</taxon>
        <taxon>Bacillati</taxon>
        <taxon>Bacillota</taxon>
        <taxon>Bacilli</taxon>
        <taxon>Lactobacillales</taxon>
        <taxon>Lactobacillaceae</taxon>
        <taxon>Loigolactobacillus</taxon>
    </lineage>
</organism>
<proteinExistence type="inferred from homology"/>
<dbReference type="CDD" id="cd02009">
    <property type="entry name" value="TPP_SHCHC_synthase"/>
    <property type="match status" value="1"/>
</dbReference>
<dbReference type="Proteomes" id="UP000078582">
    <property type="component" value="Chromosome"/>
</dbReference>
<evidence type="ECO:0000256" key="3">
    <source>
        <dbReference type="ARBA" id="ARBA00022842"/>
    </source>
</evidence>
<dbReference type="AlphaFoldDB" id="A0A192H2D3"/>
<evidence type="ECO:0000256" key="4">
    <source>
        <dbReference type="ARBA" id="ARBA00023052"/>
    </source>
</evidence>
<comment type="catalytic activity">
    <reaction evidence="6">
        <text>isochorismate + 2-oxoglutarate + H(+) = 5-enolpyruvoyl-6-hydroxy-2-succinyl-cyclohex-3-ene-1-carboxylate + CO2</text>
        <dbReference type="Rhea" id="RHEA:25593"/>
        <dbReference type="ChEBI" id="CHEBI:15378"/>
        <dbReference type="ChEBI" id="CHEBI:16526"/>
        <dbReference type="ChEBI" id="CHEBI:16810"/>
        <dbReference type="ChEBI" id="CHEBI:29780"/>
        <dbReference type="ChEBI" id="CHEBI:58818"/>
        <dbReference type="EC" id="2.2.1.9"/>
    </reaction>
</comment>
<feature type="domain" description="Thiamine pyrophosphate enzyme TPP-binding" evidence="7">
    <location>
        <begin position="435"/>
        <end position="537"/>
    </location>
</feature>
<dbReference type="Pfam" id="PF02775">
    <property type="entry name" value="TPP_enzyme_C"/>
    <property type="match status" value="1"/>
</dbReference>
<dbReference type="SUPFAM" id="SSF52518">
    <property type="entry name" value="Thiamin diphosphate-binding fold (THDP-binding)"/>
    <property type="match status" value="2"/>
</dbReference>
<evidence type="ECO:0000256" key="6">
    <source>
        <dbReference type="HAMAP-Rule" id="MF_01659"/>
    </source>
</evidence>
<comment type="function">
    <text evidence="6">Catalyzes the thiamine diphosphate-dependent decarboxylation of 2-oxoglutarate and the subsequent addition of the resulting succinic semialdehyde-thiamine pyrophosphate anion to isochorismate to yield 2-succinyl-5-enolpyruvyl-6-hydroxy-3-cyclohexene-1-carboxylate (SEPHCHC).</text>
</comment>
<dbReference type="HAMAP" id="MF_01659">
    <property type="entry name" value="MenD"/>
    <property type="match status" value="1"/>
</dbReference>
<evidence type="ECO:0000256" key="1">
    <source>
        <dbReference type="ARBA" id="ARBA00022679"/>
    </source>
</evidence>
<keyword evidence="6" id="KW-0474">Menaquinone biosynthesis</keyword>
<dbReference type="InterPro" id="IPR004433">
    <property type="entry name" value="MenaQ_synth_MenD"/>
</dbReference>
<keyword evidence="4 6" id="KW-0786">Thiamine pyrophosphate</keyword>